<dbReference type="SUPFAM" id="SSF51395">
    <property type="entry name" value="FMN-linked oxidoreductases"/>
    <property type="match status" value="1"/>
</dbReference>
<evidence type="ECO:0000313" key="6">
    <source>
        <dbReference type="Proteomes" id="UP000186136"/>
    </source>
</evidence>
<reference evidence="5 6" key="1">
    <citation type="submission" date="2016-08" db="EMBL/GenBank/DDBJ databases">
        <title>Whole genome shotgun sequence of Pichia membranifaciens KS47-1.</title>
        <authorList>
            <person name="Konishi M."/>
            <person name="Ishida M."/>
            <person name="Arakawa T."/>
            <person name="Kato Y."/>
            <person name="Horiuchi J."/>
        </authorList>
    </citation>
    <scope>NUCLEOTIDE SEQUENCE [LARGE SCALE GENOMIC DNA]</scope>
    <source>
        <strain evidence="5 6">KS47-1</strain>
    </source>
</reference>
<evidence type="ECO:0000256" key="1">
    <source>
        <dbReference type="ARBA" id="ARBA00001917"/>
    </source>
</evidence>
<keyword evidence="3" id="KW-0285">Flavoprotein</keyword>
<organism evidence="5 6">
    <name type="scientific">Pichia membranifaciens</name>
    <dbReference type="NCBI Taxonomy" id="4926"/>
    <lineage>
        <taxon>Eukaryota</taxon>
        <taxon>Fungi</taxon>
        <taxon>Dikarya</taxon>
        <taxon>Ascomycota</taxon>
        <taxon>Saccharomycotina</taxon>
        <taxon>Pichiomycetes</taxon>
        <taxon>Pichiales</taxon>
        <taxon>Pichiaceae</taxon>
        <taxon>Pichia</taxon>
    </lineage>
</organism>
<keyword evidence="3" id="KW-0288">FMN</keyword>
<dbReference type="InterPro" id="IPR045247">
    <property type="entry name" value="Oye-like"/>
</dbReference>
<proteinExistence type="inferred from homology"/>
<dbReference type="OrthoDB" id="276546at2759"/>
<evidence type="ECO:0000256" key="2">
    <source>
        <dbReference type="ARBA" id="ARBA00005979"/>
    </source>
</evidence>
<gene>
    <name evidence="5" type="ORF">PMKS-004143</name>
</gene>
<dbReference type="AlphaFoldDB" id="A0A1Q2YM55"/>
<dbReference type="Proteomes" id="UP000186136">
    <property type="component" value="Unassembled WGS sequence"/>
</dbReference>
<feature type="domain" description="NADH:flavin oxidoreductase/NADH oxidase N-terminal" evidence="4">
    <location>
        <begin position="7"/>
        <end position="259"/>
    </location>
</feature>
<keyword evidence="6" id="KW-1185">Reference proteome</keyword>
<accession>A0A1Q2YM55</accession>
<dbReference type="InterPro" id="IPR001155">
    <property type="entry name" value="OxRdtase_FMN_N"/>
</dbReference>
<name>A0A1Q2YM55_9ASCO</name>
<dbReference type="Gene3D" id="3.20.20.70">
    <property type="entry name" value="Aldolase class I"/>
    <property type="match status" value="1"/>
</dbReference>
<dbReference type="PANTHER" id="PTHR22893:SF91">
    <property type="entry name" value="NADPH DEHYDROGENASE 2-RELATED"/>
    <property type="match status" value="1"/>
</dbReference>
<evidence type="ECO:0000256" key="3">
    <source>
        <dbReference type="ARBA" id="ARBA00022643"/>
    </source>
</evidence>
<evidence type="ECO:0000259" key="4">
    <source>
        <dbReference type="Pfam" id="PF00724"/>
    </source>
</evidence>
<comment type="cofactor">
    <cofactor evidence="1">
        <name>FMN</name>
        <dbReference type="ChEBI" id="CHEBI:58210"/>
    </cofactor>
</comment>
<comment type="similarity">
    <text evidence="2">Belongs to the NADH:flavin oxidoreductase/NADH oxidase family.</text>
</comment>
<dbReference type="Pfam" id="PF00724">
    <property type="entry name" value="Oxidored_FMN"/>
    <property type="match status" value="1"/>
</dbReference>
<evidence type="ECO:0000313" key="5">
    <source>
        <dbReference type="EMBL" id="GAV30628.1"/>
    </source>
</evidence>
<sequence length="299" mass="33207">MVKTPQQLWNLGRVADPVLLKKHNLPFVGPSAIYLDEASEKAAKEAGNELRALTVPEIRAMVAEYAASAKRSIDEAGFDMIEIHAANMYLPDQFLQETSNTRTDEYGGSLENRARFILETIDACIAAVGADRVAIRLSPYSEFQGSLGANAEINPIVTWGYLLSELERRAKQGDRLAYISIVEPRVSGNDENPDSGVVDFHWPDHIWKGILLRSGGYLSKDAIARLPDIVNANNHTLIGAGRYFSSNPDLVNRVRNTLELTQYERSTFYTVGNAGYLDFREFGKPLDHSKDQLVPKPLA</sequence>
<dbReference type="PANTHER" id="PTHR22893">
    <property type="entry name" value="NADH OXIDOREDUCTASE-RELATED"/>
    <property type="match status" value="1"/>
</dbReference>
<dbReference type="GO" id="GO:0010181">
    <property type="term" value="F:FMN binding"/>
    <property type="evidence" value="ECO:0007669"/>
    <property type="project" value="InterPro"/>
</dbReference>
<dbReference type="EMBL" id="BDGI01000195">
    <property type="protein sequence ID" value="GAV30628.1"/>
    <property type="molecule type" value="Genomic_DNA"/>
</dbReference>
<comment type="caution">
    <text evidence="5">The sequence shown here is derived from an EMBL/GenBank/DDBJ whole genome shotgun (WGS) entry which is preliminary data.</text>
</comment>
<dbReference type="InterPro" id="IPR013785">
    <property type="entry name" value="Aldolase_TIM"/>
</dbReference>
<protein>
    <recommendedName>
        <fullName evidence="4">NADH:flavin oxidoreductase/NADH oxidase N-terminal domain-containing protein</fullName>
    </recommendedName>
</protein>
<dbReference type="GO" id="GO:0003959">
    <property type="term" value="F:NADPH dehydrogenase activity"/>
    <property type="evidence" value="ECO:0007669"/>
    <property type="project" value="TreeGrafter"/>
</dbReference>